<dbReference type="Pfam" id="PF04932">
    <property type="entry name" value="Wzy_C"/>
    <property type="match status" value="1"/>
</dbReference>
<sequence length="430" mass="46783">MKKCNIRILLIVMLYCIGLREAVTGVLQLMGLAESLNASYSVTGSFYNPGPYACCLALVFPFALRDANSSDNKLQKLTGWTMALFCAILIPVTMSRTAIAACGIGGIIAMSDRSNLRRLSKGRLLALGIMCVIIAGGIYIVKKNSADGRLLMWKVAVQAAMEVPLTGVGWSDVAGTYGEAQEQYFASGKGSEQEIMVADAPEYVFNEYLQIAIAYGPLAAAGVIVMIAGALMTAINNKVYDFAGSSAGAAVVMFASYPLQFPLFVIAIALVLSGAWLSSASRIIGPASAGIIVVFTCLFLSNNATGDVRSDFAVAHNLHRAHNYRKSNNLLLGMLPHSADPMILNIIAKNYRALGQPDSAEHYLQKSVNRCPNRLYPHYLLMQLYGDSTFFYPVRQRQEARHILNTREKIHSRAIEEMREEASEILGVEE</sequence>
<feature type="domain" description="O-antigen ligase-related" evidence="6">
    <location>
        <begin position="82"/>
        <end position="222"/>
    </location>
</feature>
<dbReference type="PANTHER" id="PTHR37422:SF13">
    <property type="entry name" value="LIPOPOLYSACCHARIDE BIOSYNTHESIS PROTEIN PA4999-RELATED"/>
    <property type="match status" value="1"/>
</dbReference>
<dbReference type="GO" id="GO:0016020">
    <property type="term" value="C:membrane"/>
    <property type="evidence" value="ECO:0007669"/>
    <property type="project" value="UniProtKB-SubCell"/>
</dbReference>
<feature type="transmembrane region" description="Helical" evidence="5">
    <location>
        <begin position="122"/>
        <end position="141"/>
    </location>
</feature>
<dbReference type="PANTHER" id="PTHR37422">
    <property type="entry name" value="TEICHURONIC ACID BIOSYNTHESIS PROTEIN TUAE"/>
    <property type="match status" value="1"/>
</dbReference>
<comment type="caution">
    <text evidence="7">The sequence shown here is derived from an EMBL/GenBank/DDBJ whole genome shotgun (WGS) entry which is preliminary data.</text>
</comment>
<proteinExistence type="predicted"/>
<evidence type="ECO:0000313" key="7">
    <source>
        <dbReference type="EMBL" id="PWB04478.1"/>
    </source>
</evidence>
<gene>
    <name evidence="7" type="ORF">C5O23_00745</name>
</gene>
<evidence type="ECO:0000256" key="5">
    <source>
        <dbReference type="SAM" id="Phobius"/>
    </source>
</evidence>
<keyword evidence="4 5" id="KW-0472">Membrane</keyword>
<protein>
    <recommendedName>
        <fullName evidence="6">O-antigen ligase-related domain-containing protein</fullName>
    </recommendedName>
</protein>
<organism evidence="7 8">
    <name type="scientific">Duncaniella muris</name>
    <dbReference type="NCBI Taxonomy" id="2094150"/>
    <lineage>
        <taxon>Bacteria</taxon>
        <taxon>Pseudomonadati</taxon>
        <taxon>Bacteroidota</taxon>
        <taxon>Bacteroidia</taxon>
        <taxon>Bacteroidales</taxon>
        <taxon>Muribaculaceae</taxon>
        <taxon>Duncaniella</taxon>
    </lineage>
</organism>
<feature type="transmembrane region" description="Helical" evidence="5">
    <location>
        <begin position="84"/>
        <end position="110"/>
    </location>
</feature>
<dbReference type="AlphaFoldDB" id="A0A2V1INB0"/>
<evidence type="ECO:0000256" key="2">
    <source>
        <dbReference type="ARBA" id="ARBA00022692"/>
    </source>
</evidence>
<dbReference type="Proteomes" id="UP000244905">
    <property type="component" value="Unassembled WGS sequence"/>
</dbReference>
<feature type="transmembrane region" description="Helical" evidence="5">
    <location>
        <begin position="46"/>
        <end position="64"/>
    </location>
</feature>
<feature type="transmembrane region" description="Helical" evidence="5">
    <location>
        <begin position="247"/>
        <end position="271"/>
    </location>
</feature>
<dbReference type="InterPro" id="IPR011990">
    <property type="entry name" value="TPR-like_helical_dom_sf"/>
</dbReference>
<name>A0A2V1INB0_9BACT</name>
<dbReference type="InterPro" id="IPR051533">
    <property type="entry name" value="WaaL-like"/>
</dbReference>
<dbReference type="EMBL" id="PUEC01000001">
    <property type="protein sequence ID" value="PWB04478.1"/>
    <property type="molecule type" value="Genomic_DNA"/>
</dbReference>
<dbReference type="GeneID" id="82524875"/>
<feature type="transmembrane region" description="Helical" evidence="5">
    <location>
        <begin position="283"/>
        <end position="301"/>
    </location>
</feature>
<evidence type="ECO:0000259" key="6">
    <source>
        <dbReference type="Pfam" id="PF04932"/>
    </source>
</evidence>
<evidence type="ECO:0000256" key="3">
    <source>
        <dbReference type="ARBA" id="ARBA00022989"/>
    </source>
</evidence>
<dbReference type="RefSeq" id="WP_107031034.1">
    <property type="nucleotide sequence ID" value="NZ_CAPDHO010000014.1"/>
</dbReference>
<accession>A0A2V1INB0</accession>
<evidence type="ECO:0000256" key="1">
    <source>
        <dbReference type="ARBA" id="ARBA00004141"/>
    </source>
</evidence>
<comment type="subcellular location">
    <subcellularLocation>
        <location evidence="1">Membrane</location>
        <topology evidence="1">Multi-pass membrane protein</topology>
    </subcellularLocation>
</comment>
<feature type="transmembrane region" description="Helical" evidence="5">
    <location>
        <begin position="212"/>
        <end position="235"/>
    </location>
</feature>
<evidence type="ECO:0000256" key="4">
    <source>
        <dbReference type="ARBA" id="ARBA00023136"/>
    </source>
</evidence>
<dbReference type="InterPro" id="IPR007016">
    <property type="entry name" value="O-antigen_ligase-rel_domated"/>
</dbReference>
<reference evidence="8" key="1">
    <citation type="submission" date="2018-02" db="EMBL/GenBank/DDBJ databases">
        <authorList>
            <person name="Clavel T."/>
            <person name="Strowig T."/>
        </authorList>
    </citation>
    <scope>NUCLEOTIDE SEQUENCE [LARGE SCALE GENOMIC DNA]</scope>
    <source>
        <strain evidence="8">DSM 103720</strain>
    </source>
</reference>
<keyword evidence="8" id="KW-1185">Reference proteome</keyword>
<keyword evidence="3 5" id="KW-1133">Transmembrane helix</keyword>
<evidence type="ECO:0000313" key="8">
    <source>
        <dbReference type="Proteomes" id="UP000244905"/>
    </source>
</evidence>
<dbReference type="Gene3D" id="1.25.40.10">
    <property type="entry name" value="Tetratricopeptide repeat domain"/>
    <property type="match status" value="1"/>
</dbReference>
<keyword evidence="2 5" id="KW-0812">Transmembrane</keyword>